<evidence type="ECO:0000313" key="3">
    <source>
        <dbReference type="WBParaSite" id="PDA_v2.g22868.t1"/>
    </source>
</evidence>
<dbReference type="WBParaSite" id="PDA_v2.g22868.t1">
    <property type="protein sequence ID" value="PDA_v2.g22868.t1"/>
    <property type="gene ID" value="PDA_v2.g22868"/>
</dbReference>
<reference evidence="3" key="1">
    <citation type="submission" date="2022-11" db="UniProtKB">
        <authorList>
            <consortium name="WormBaseParasite"/>
        </authorList>
    </citation>
    <scope>IDENTIFICATION</scope>
</reference>
<name>A0A914Q6W2_9BILA</name>
<dbReference type="Proteomes" id="UP000887578">
    <property type="component" value="Unplaced"/>
</dbReference>
<dbReference type="AlphaFoldDB" id="A0A914Q6W2"/>
<evidence type="ECO:0000256" key="1">
    <source>
        <dbReference type="SAM" id="MobiDB-lite"/>
    </source>
</evidence>
<feature type="region of interest" description="Disordered" evidence="1">
    <location>
        <begin position="28"/>
        <end position="61"/>
    </location>
</feature>
<proteinExistence type="predicted"/>
<accession>A0A914Q6W2</accession>
<sequence>MTPWLFKERKTQFFIHFDENYKNFPGAPYRGRGHGGGRCGGRGRYGAPGGRSGADDSATTSIPKAEPQLFTMPELEQLPSIPPKTTTTVRTNGYEINVSKAKKVYQYDIKWTGESNVKLQLKQNALLSIFYKTLLPQYKDFFGISEGTEQYIYDSGSMFFCQTKLLEDEEVRTFDLEVIITVLLVKGTAEVRLTREIHLDSFNGSIENDRPIIHFLELVFSQAQRQGGDYLSFGNRFFKIKSNEEIERTPLVLKEGVTRSIRIIGEPSDKKLMVQMVPIKNHIL</sequence>
<keyword evidence="2" id="KW-1185">Reference proteome</keyword>
<organism evidence="2 3">
    <name type="scientific">Panagrolaimus davidi</name>
    <dbReference type="NCBI Taxonomy" id="227884"/>
    <lineage>
        <taxon>Eukaryota</taxon>
        <taxon>Metazoa</taxon>
        <taxon>Ecdysozoa</taxon>
        <taxon>Nematoda</taxon>
        <taxon>Chromadorea</taxon>
        <taxon>Rhabditida</taxon>
        <taxon>Tylenchina</taxon>
        <taxon>Panagrolaimomorpha</taxon>
        <taxon>Panagrolaimoidea</taxon>
        <taxon>Panagrolaimidae</taxon>
        <taxon>Panagrolaimus</taxon>
    </lineage>
</organism>
<protein>
    <submittedName>
        <fullName evidence="3">Uncharacterized protein</fullName>
    </submittedName>
</protein>
<feature type="compositionally biased region" description="Gly residues" evidence="1">
    <location>
        <begin position="34"/>
        <end position="52"/>
    </location>
</feature>
<evidence type="ECO:0000313" key="2">
    <source>
        <dbReference type="Proteomes" id="UP000887578"/>
    </source>
</evidence>